<gene>
    <name evidence="1" type="ORF">Q664_02990</name>
</gene>
<evidence type="ECO:0000313" key="1">
    <source>
        <dbReference type="EMBL" id="KFA94402.1"/>
    </source>
</evidence>
<proteinExistence type="predicted"/>
<dbReference type="AlphaFoldDB" id="A0A084T117"/>
<comment type="caution">
    <text evidence="1">The sequence shown here is derived from an EMBL/GenBank/DDBJ whole genome shotgun (WGS) entry which is preliminary data.</text>
</comment>
<sequence>MTARVSVFPEDSTSRGWPSVMYFEQREETVRPAHARLCAWLVRYLMLQGNGAFIPGMPRAGRATPPRCR</sequence>
<organism evidence="1 2">
    <name type="scientific">Archangium violaceum Cb vi76</name>
    <dbReference type="NCBI Taxonomy" id="1406225"/>
    <lineage>
        <taxon>Bacteria</taxon>
        <taxon>Pseudomonadati</taxon>
        <taxon>Myxococcota</taxon>
        <taxon>Myxococcia</taxon>
        <taxon>Myxococcales</taxon>
        <taxon>Cystobacterineae</taxon>
        <taxon>Archangiaceae</taxon>
        <taxon>Archangium</taxon>
    </lineage>
</organism>
<reference evidence="1 2" key="1">
    <citation type="submission" date="2014-07" db="EMBL/GenBank/DDBJ databases">
        <title>Draft Genome Sequence of Gephyronic Acid Producer, Cystobacter violaceus Strain Cb vi76.</title>
        <authorList>
            <person name="Stevens D.C."/>
            <person name="Young J."/>
            <person name="Carmichael R."/>
            <person name="Tan J."/>
            <person name="Taylor R.E."/>
        </authorList>
    </citation>
    <scope>NUCLEOTIDE SEQUENCE [LARGE SCALE GENOMIC DNA]</scope>
    <source>
        <strain evidence="1 2">Cb vi76</strain>
    </source>
</reference>
<dbReference type="Proteomes" id="UP000028547">
    <property type="component" value="Unassembled WGS sequence"/>
</dbReference>
<protein>
    <submittedName>
        <fullName evidence="1">Uncharacterized protein</fullName>
    </submittedName>
</protein>
<evidence type="ECO:0000313" key="2">
    <source>
        <dbReference type="Proteomes" id="UP000028547"/>
    </source>
</evidence>
<dbReference type="EMBL" id="JPMI01000014">
    <property type="protein sequence ID" value="KFA94402.1"/>
    <property type="molecule type" value="Genomic_DNA"/>
</dbReference>
<name>A0A084T117_9BACT</name>
<accession>A0A084T117</accession>